<proteinExistence type="predicted"/>
<sequence>MPSLNSHRKLVKSVLTAFGMKRCHALTFAGHRAVYVLGGLQAAKETLESLLSKLNEPPTKNAIAKVANDMSKGLAVLRQMVKQISSMDLEFVETRLCVREAHCWATSTEDQRKEFLSAWAGMWRNMVQKVSNIDASRSHRSQEDWEDFAASESKKLYKLNVKTLAQTLAASVPDLIAQLNGQGTLPDGFPSELVDLLPSDSSPTQESRPQESKEETENEKIESSLKTVKKDLLVRGLVALHTQEAKCQEAANCELWENQVKNAISIDAGDIVGLADGQTGEGPGICDNTWLPFPSADAKVSKHWEAHQAASLATWAILCAYTKSPLPAGIEVENAESFRDQGLTYAGILKKKVTMRRKVEDDGLGPTSDLRWNEAVAALRMCFAGRCVVVPRGQPVSAFKIKVRIPSTFFENLGYDAYMIPITKQLSPEMSLKSPLLCPAWLVKGKSKGTNMIFDQVDVKVRLSRGSLIDLGLPALRLIRPEELVIANVKTPGSSKGEDLLWAGFDLSRPFTHIEVSEGAAKNEAKVAKDQRRKQRAEAFEEVFDGDGDEVTPADGQLLVPASFVKHVLR</sequence>
<reference evidence="2 3" key="1">
    <citation type="submission" date="2024-02" db="EMBL/GenBank/DDBJ databases">
        <authorList>
            <person name="Chen Y."/>
            <person name="Shah S."/>
            <person name="Dougan E. K."/>
            <person name="Thang M."/>
            <person name="Chan C."/>
        </authorList>
    </citation>
    <scope>NUCLEOTIDE SEQUENCE [LARGE SCALE GENOMIC DNA]</scope>
</reference>
<comment type="caution">
    <text evidence="2">The sequence shown here is derived from an EMBL/GenBank/DDBJ whole genome shotgun (WGS) entry which is preliminary data.</text>
</comment>
<keyword evidence="3" id="KW-1185">Reference proteome</keyword>
<evidence type="ECO:0000313" key="2">
    <source>
        <dbReference type="EMBL" id="CAK9054453.1"/>
    </source>
</evidence>
<evidence type="ECO:0000256" key="1">
    <source>
        <dbReference type="SAM" id="MobiDB-lite"/>
    </source>
</evidence>
<evidence type="ECO:0000313" key="3">
    <source>
        <dbReference type="Proteomes" id="UP001642484"/>
    </source>
</evidence>
<dbReference type="Proteomes" id="UP001642484">
    <property type="component" value="Unassembled WGS sequence"/>
</dbReference>
<gene>
    <name evidence="2" type="ORF">CCMP2556_LOCUS27221</name>
</gene>
<feature type="region of interest" description="Disordered" evidence="1">
    <location>
        <begin position="190"/>
        <end position="223"/>
    </location>
</feature>
<accession>A0ABP0MTI6</accession>
<name>A0ABP0MTI6_9DINO</name>
<dbReference type="EMBL" id="CAXAMN010019524">
    <property type="protein sequence ID" value="CAK9054453.1"/>
    <property type="molecule type" value="Genomic_DNA"/>
</dbReference>
<protein>
    <submittedName>
        <fullName evidence="2">Uncharacterized protein</fullName>
    </submittedName>
</protein>
<feature type="compositionally biased region" description="Basic and acidic residues" evidence="1">
    <location>
        <begin position="208"/>
        <end position="223"/>
    </location>
</feature>
<organism evidence="2 3">
    <name type="scientific">Durusdinium trenchii</name>
    <dbReference type="NCBI Taxonomy" id="1381693"/>
    <lineage>
        <taxon>Eukaryota</taxon>
        <taxon>Sar</taxon>
        <taxon>Alveolata</taxon>
        <taxon>Dinophyceae</taxon>
        <taxon>Suessiales</taxon>
        <taxon>Symbiodiniaceae</taxon>
        <taxon>Durusdinium</taxon>
    </lineage>
</organism>